<dbReference type="RefSeq" id="WP_344434738.1">
    <property type="nucleotide sequence ID" value="NZ_BAAASL010000007.1"/>
</dbReference>
<evidence type="ECO:0000313" key="2">
    <source>
        <dbReference type="EMBL" id="GAA2714411.1"/>
    </source>
</evidence>
<proteinExistence type="predicted"/>
<protein>
    <submittedName>
        <fullName evidence="2">Uncharacterized protein</fullName>
    </submittedName>
</protein>
<feature type="region of interest" description="Disordered" evidence="1">
    <location>
        <begin position="158"/>
        <end position="183"/>
    </location>
</feature>
<dbReference type="Proteomes" id="UP001500886">
    <property type="component" value="Unassembled WGS sequence"/>
</dbReference>
<gene>
    <name evidence="2" type="ORF">GCM10010315_21600</name>
</gene>
<accession>A0ABP6G5Y6</accession>
<comment type="caution">
    <text evidence="2">The sequence shown here is derived from an EMBL/GenBank/DDBJ whole genome shotgun (WGS) entry which is preliminary data.</text>
</comment>
<keyword evidence="3" id="KW-1185">Reference proteome</keyword>
<evidence type="ECO:0000313" key="3">
    <source>
        <dbReference type="Proteomes" id="UP001500886"/>
    </source>
</evidence>
<organism evidence="2 3">
    <name type="scientific">Streptomyces luteosporeus</name>
    <dbReference type="NCBI Taxonomy" id="173856"/>
    <lineage>
        <taxon>Bacteria</taxon>
        <taxon>Bacillati</taxon>
        <taxon>Actinomycetota</taxon>
        <taxon>Actinomycetes</taxon>
        <taxon>Kitasatosporales</taxon>
        <taxon>Streptomycetaceae</taxon>
        <taxon>Streptomyces</taxon>
    </lineage>
</organism>
<name>A0ABP6G5Y6_9ACTN</name>
<reference evidence="3" key="1">
    <citation type="journal article" date="2019" name="Int. J. Syst. Evol. Microbiol.">
        <title>The Global Catalogue of Microorganisms (GCM) 10K type strain sequencing project: providing services to taxonomists for standard genome sequencing and annotation.</title>
        <authorList>
            <consortium name="The Broad Institute Genomics Platform"/>
            <consortium name="The Broad Institute Genome Sequencing Center for Infectious Disease"/>
            <person name="Wu L."/>
            <person name="Ma J."/>
        </authorList>
    </citation>
    <scope>NUCLEOTIDE SEQUENCE [LARGE SCALE GENOMIC DNA]</scope>
    <source>
        <strain evidence="3">JCM 4542</strain>
    </source>
</reference>
<sequence>MHVHGYLWTGEKSAFDKESIRRPPPSVAPTATGPDDVQQRYREAVAEWRATGVPPIATAYWLLKPARLVQGTWDEPEEAAEWLGERLAGATPRFAAGADRDATRQAALVASAAERLALGGDVSLGFYLQSTLFLSVALVACSPNRAAPELHCPIGKAAPGVHPPRRSSSTSGAAKPSLGSRFA</sequence>
<dbReference type="EMBL" id="BAAASL010000007">
    <property type="protein sequence ID" value="GAA2714411.1"/>
    <property type="molecule type" value="Genomic_DNA"/>
</dbReference>
<evidence type="ECO:0000256" key="1">
    <source>
        <dbReference type="SAM" id="MobiDB-lite"/>
    </source>
</evidence>